<gene>
    <name evidence="1" type="ORF">NQ318_023612</name>
</gene>
<protein>
    <submittedName>
        <fullName evidence="1">Uncharacterized protein</fullName>
    </submittedName>
</protein>
<reference evidence="1" key="1">
    <citation type="journal article" date="2023" name="Insect Mol. Biol.">
        <title>Genome sequencing provides insights into the evolution of gene families encoding plant cell wall-degrading enzymes in longhorned beetles.</title>
        <authorList>
            <person name="Shin N.R."/>
            <person name="Okamura Y."/>
            <person name="Kirsch R."/>
            <person name="Pauchet Y."/>
        </authorList>
    </citation>
    <scope>NUCLEOTIDE SEQUENCE</scope>
    <source>
        <strain evidence="1">AMC_N1</strain>
    </source>
</reference>
<accession>A0AAV8YS38</accession>
<evidence type="ECO:0000313" key="2">
    <source>
        <dbReference type="Proteomes" id="UP001162162"/>
    </source>
</evidence>
<sequence>MELSLSRKGGCVAEKWGRQGAGTGAANCSTGARRDRVLVLERPELGSTNAEFVLCGSKLQPSCLANITLSTRRSKWSRQWLLKRQHFSHTTLLRELRDEPNDWRNYLRMDIDTYTYLLELVTPHIIKENTCMRTAISPHERLTATLRFLATGRSYKDLEFTTIISKQSLSEIIPETCKAIFKVLKNEYLKQKSGQGVSADLGYLPVGCCVKRPEFAQLFRTPECV</sequence>
<dbReference type="Proteomes" id="UP001162162">
    <property type="component" value="Unassembled WGS sequence"/>
</dbReference>
<comment type="caution">
    <text evidence="1">The sequence shown here is derived from an EMBL/GenBank/DDBJ whole genome shotgun (WGS) entry which is preliminary data.</text>
</comment>
<dbReference type="EMBL" id="JAPWTK010000056">
    <property type="protein sequence ID" value="KAJ8953491.1"/>
    <property type="molecule type" value="Genomic_DNA"/>
</dbReference>
<name>A0AAV8YS38_9CUCU</name>
<organism evidence="1 2">
    <name type="scientific">Aromia moschata</name>
    <dbReference type="NCBI Taxonomy" id="1265417"/>
    <lineage>
        <taxon>Eukaryota</taxon>
        <taxon>Metazoa</taxon>
        <taxon>Ecdysozoa</taxon>
        <taxon>Arthropoda</taxon>
        <taxon>Hexapoda</taxon>
        <taxon>Insecta</taxon>
        <taxon>Pterygota</taxon>
        <taxon>Neoptera</taxon>
        <taxon>Endopterygota</taxon>
        <taxon>Coleoptera</taxon>
        <taxon>Polyphaga</taxon>
        <taxon>Cucujiformia</taxon>
        <taxon>Chrysomeloidea</taxon>
        <taxon>Cerambycidae</taxon>
        <taxon>Cerambycinae</taxon>
        <taxon>Callichromatini</taxon>
        <taxon>Aromia</taxon>
    </lineage>
</organism>
<dbReference type="AlphaFoldDB" id="A0AAV8YS38"/>
<keyword evidence="2" id="KW-1185">Reference proteome</keyword>
<evidence type="ECO:0000313" key="1">
    <source>
        <dbReference type="EMBL" id="KAJ8953491.1"/>
    </source>
</evidence>
<proteinExistence type="predicted"/>